<gene>
    <name evidence="13" type="ORF">UY92_C0016G0013</name>
</gene>
<dbReference type="NCBIfam" id="TIGR01499">
    <property type="entry name" value="folC"/>
    <property type="match status" value="1"/>
</dbReference>
<dbReference type="GO" id="GO:0005524">
    <property type="term" value="F:ATP binding"/>
    <property type="evidence" value="ECO:0007669"/>
    <property type="project" value="UniProtKB-KW"/>
</dbReference>
<dbReference type="EC" id="6.3.2.17" evidence="2"/>
<protein>
    <recommendedName>
        <fullName evidence="2">tetrahydrofolate synthase</fullName>
        <ecNumber evidence="2">6.3.2.17</ecNumber>
    </recommendedName>
    <alternativeName>
        <fullName evidence="8">Tetrahydrofolylpolyglutamate synthase</fullName>
    </alternativeName>
</protein>
<evidence type="ECO:0000256" key="9">
    <source>
        <dbReference type="ARBA" id="ARBA00047493"/>
    </source>
</evidence>
<evidence type="ECO:0000256" key="1">
    <source>
        <dbReference type="ARBA" id="ARBA00008276"/>
    </source>
</evidence>
<evidence type="ECO:0000259" key="11">
    <source>
        <dbReference type="Pfam" id="PF02875"/>
    </source>
</evidence>
<dbReference type="GO" id="GO:0046872">
    <property type="term" value="F:metal ion binding"/>
    <property type="evidence" value="ECO:0007669"/>
    <property type="project" value="UniProtKB-KW"/>
</dbReference>
<dbReference type="InterPro" id="IPR013221">
    <property type="entry name" value="Mur_ligase_cen"/>
</dbReference>
<keyword evidence="5 10" id="KW-0547">Nucleotide-binding</keyword>
<evidence type="ECO:0000256" key="4">
    <source>
        <dbReference type="ARBA" id="ARBA00022723"/>
    </source>
</evidence>
<dbReference type="SUPFAM" id="SSF53623">
    <property type="entry name" value="MurD-like peptide ligases, catalytic domain"/>
    <property type="match status" value="1"/>
</dbReference>
<evidence type="ECO:0000313" key="14">
    <source>
        <dbReference type="Proteomes" id="UP000033870"/>
    </source>
</evidence>
<dbReference type="Pfam" id="PF02875">
    <property type="entry name" value="Mur_ligase_C"/>
    <property type="match status" value="1"/>
</dbReference>
<evidence type="ECO:0000256" key="2">
    <source>
        <dbReference type="ARBA" id="ARBA00013025"/>
    </source>
</evidence>
<dbReference type="GO" id="GO:0005737">
    <property type="term" value="C:cytoplasm"/>
    <property type="evidence" value="ECO:0007669"/>
    <property type="project" value="TreeGrafter"/>
</dbReference>
<dbReference type="PATRIC" id="fig|1619044.3.peg.1193"/>
<dbReference type="Gene3D" id="3.40.1190.10">
    <property type="entry name" value="Mur-like, catalytic domain"/>
    <property type="match status" value="1"/>
</dbReference>
<feature type="domain" description="Mur ligase C-terminal" evidence="11">
    <location>
        <begin position="301"/>
        <end position="427"/>
    </location>
</feature>
<evidence type="ECO:0000256" key="10">
    <source>
        <dbReference type="PIRNR" id="PIRNR001563"/>
    </source>
</evidence>
<keyword evidence="7" id="KW-0460">Magnesium</keyword>
<evidence type="ECO:0000256" key="7">
    <source>
        <dbReference type="ARBA" id="ARBA00022842"/>
    </source>
</evidence>
<dbReference type="InterPro" id="IPR036615">
    <property type="entry name" value="Mur_ligase_C_dom_sf"/>
</dbReference>
<feature type="domain" description="Mur ligase central" evidence="12">
    <location>
        <begin position="138"/>
        <end position="277"/>
    </location>
</feature>
<dbReference type="Proteomes" id="UP000033870">
    <property type="component" value="Unassembled WGS sequence"/>
</dbReference>
<dbReference type="Gene3D" id="3.90.190.20">
    <property type="entry name" value="Mur ligase, C-terminal domain"/>
    <property type="match status" value="1"/>
</dbReference>
<evidence type="ECO:0000256" key="6">
    <source>
        <dbReference type="ARBA" id="ARBA00022840"/>
    </source>
</evidence>
<reference evidence="13 14" key="1">
    <citation type="journal article" date="2015" name="Nature">
        <title>rRNA introns, odd ribosomes, and small enigmatic genomes across a large radiation of phyla.</title>
        <authorList>
            <person name="Brown C.T."/>
            <person name="Hug L.A."/>
            <person name="Thomas B.C."/>
            <person name="Sharon I."/>
            <person name="Castelle C.J."/>
            <person name="Singh A."/>
            <person name="Wilkins M.J."/>
            <person name="Williams K.H."/>
            <person name="Banfield J.F."/>
        </authorList>
    </citation>
    <scope>NUCLEOTIDE SEQUENCE [LARGE SCALE GENOMIC DNA]</scope>
</reference>
<dbReference type="Pfam" id="PF08245">
    <property type="entry name" value="Mur_ligase_M"/>
    <property type="match status" value="1"/>
</dbReference>
<accession>A0A0G1YDI2</accession>
<evidence type="ECO:0000313" key="13">
    <source>
        <dbReference type="EMBL" id="KKW41558.1"/>
    </source>
</evidence>
<evidence type="ECO:0000256" key="8">
    <source>
        <dbReference type="ARBA" id="ARBA00030592"/>
    </source>
</evidence>
<dbReference type="PANTHER" id="PTHR11136">
    <property type="entry name" value="FOLYLPOLYGLUTAMATE SYNTHASE-RELATED"/>
    <property type="match status" value="1"/>
</dbReference>
<evidence type="ECO:0000259" key="12">
    <source>
        <dbReference type="Pfam" id="PF08245"/>
    </source>
</evidence>
<name>A0A0G1YDI2_9BACT</name>
<dbReference type="InterPro" id="IPR001645">
    <property type="entry name" value="Folylpolyglutamate_synth"/>
</dbReference>
<dbReference type="PANTHER" id="PTHR11136:SF0">
    <property type="entry name" value="DIHYDROFOLATE SYNTHETASE-RELATED"/>
    <property type="match status" value="1"/>
</dbReference>
<dbReference type="InterPro" id="IPR036565">
    <property type="entry name" value="Mur-like_cat_sf"/>
</dbReference>
<dbReference type="EMBL" id="LCRX01000016">
    <property type="protein sequence ID" value="KKW41558.1"/>
    <property type="molecule type" value="Genomic_DNA"/>
</dbReference>
<comment type="caution">
    <text evidence="13">The sequence shown here is derived from an EMBL/GenBank/DDBJ whole genome shotgun (WGS) entry which is preliminary data.</text>
</comment>
<comment type="similarity">
    <text evidence="1 10">Belongs to the folylpolyglutamate synthase family.</text>
</comment>
<keyword evidence="6 10" id="KW-0067">ATP-binding</keyword>
<evidence type="ECO:0000256" key="3">
    <source>
        <dbReference type="ARBA" id="ARBA00022598"/>
    </source>
</evidence>
<dbReference type="PIRSF" id="PIRSF001563">
    <property type="entry name" value="Folylpolyglu_synth"/>
    <property type="match status" value="1"/>
</dbReference>
<keyword evidence="3 10" id="KW-0436">Ligase</keyword>
<comment type="catalytic activity">
    <reaction evidence="9">
        <text>(6S)-5,6,7,8-tetrahydrofolyl-(gamma-L-Glu)(n) + L-glutamate + ATP = (6S)-5,6,7,8-tetrahydrofolyl-(gamma-L-Glu)(n+1) + ADP + phosphate + H(+)</text>
        <dbReference type="Rhea" id="RHEA:10580"/>
        <dbReference type="Rhea" id="RHEA-COMP:14738"/>
        <dbReference type="Rhea" id="RHEA-COMP:14740"/>
        <dbReference type="ChEBI" id="CHEBI:15378"/>
        <dbReference type="ChEBI" id="CHEBI:29985"/>
        <dbReference type="ChEBI" id="CHEBI:30616"/>
        <dbReference type="ChEBI" id="CHEBI:43474"/>
        <dbReference type="ChEBI" id="CHEBI:141005"/>
        <dbReference type="ChEBI" id="CHEBI:456216"/>
        <dbReference type="EC" id="6.3.2.17"/>
    </reaction>
</comment>
<dbReference type="InterPro" id="IPR004101">
    <property type="entry name" value="Mur_ligase_C"/>
</dbReference>
<dbReference type="STRING" id="1619044.UY92_C0016G0013"/>
<dbReference type="GO" id="GO:0004326">
    <property type="term" value="F:tetrahydrofolylpolyglutamate synthase activity"/>
    <property type="evidence" value="ECO:0007669"/>
    <property type="project" value="UniProtKB-EC"/>
</dbReference>
<sequence>MNYQAAERFLLSLSNIPRHEYMNGTRATRTFLKRLQYFLTELGNPEKKIPHYIHVTGTSGKGSVATYLASILSASGQKTGLYVSPHPSRLTERWLIDGRAMGQGEFARIITKFKPLLDEYLRHSPYDMVSFFDLTTAIALAYFAEKHVDWAVIEVGCGGRYDSTNVIPHKDIAVITTIGLDHAELIGPTKKDIAREKAGIIKPGAAVFTIETNPEILGVVAAEARKQKVATVNVSPLRAFNNIERHSFLAKFTYGGQDYILPHLGTHQITNAALAIDIAQSLGLEYRAIARGLGRAEQPLRLEVAQSNPLIILDGAHNPDKMATTVAAVADLAASRRGSVHLVIGFSDNKDTRGMIRQLAKLQPRSVATTRATTDQLRKTAHPRIMADRLRGLLASAPVQPFLDPDDAYDWSRRRLKRNDILLVTGSIFLSGQLRLRLTKNHPRR</sequence>
<dbReference type="GO" id="GO:0008841">
    <property type="term" value="F:dihydrofolate synthase activity"/>
    <property type="evidence" value="ECO:0007669"/>
    <property type="project" value="TreeGrafter"/>
</dbReference>
<evidence type="ECO:0000256" key="5">
    <source>
        <dbReference type="ARBA" id="ARBA00022741"/>
    </source>
</evidence>
<keyword evidence="4" id="KW-0479">Metal-binding</keyword>
<dbReference type="AlphaFoldDB" id="A0A0G1YDI2"/>
<organism evidence="13 14">
    <name type="scientific">Candidatus Magasanikbacteria bacterium GW2011_GWA2_56_11</name>
    <dbReference type="NCBI Taxonomy" id="1619044"/>
    <lineage>
        <taxon>Bacteria</taxon>
        <taxon>Candidatus Magasanikiibacteriota</taxon>
    </lineage>
</organism>
<proteinExistence type="inferred from homology"/>
<dbReference type="SUPFAM" id="SSF53244">
    <property type="entry name" value="MurD-like peptide ligases, peptide-binding domain"/>
    <property type="match status" value="1"/>
</dbReference>